<evidence type="ECO:0000256" key="3">
    <source>
        <dbReference type="ARBA" id="ARBA00022989"/>
    </source>
</evidence>
<keyword evidence="3 5" id="KW-1133">Transmembrane helix</keyword>
<dbReference type="EMBL" id="UINC01002616">
    <property type="protein sequence ID" value="SUZ98563.1"/>
    <property type="molecule type" value="Genomic_DNA"/>
</dbReference>
<evidence type="ECO:0000313" key="6">
    <source>
        <dbReference type="EMBL" id="SUZ98563.1"/>
    </source>
</evidence>
<keyword evidence="2 5" id="KW-0812">Transmembrane</keyword>
<dbReference type="Pfam" id="PF09685">
    <property type="entry name" value="MamF_MmsF"/>
    <property type="match status" value="1"/>
</dbReference>
<dbReference type="InterPro" id="IPR019109">
    <property type="entry name" value="MamF_MmsF"/>
</dbReference>
<evidence type="ECO:0000256" key="5">
    <source>
        <dbReference type="SAM" id="Phobius"/>
    </source>
</evidence>
<dbReference type="AlphaFoldDB" id="A0A381SBP0"/>
<reference evidence="6" key="1">
    <citation type="submission" date="2018-05" db="EMBL/GenBank/DDBJ databases">
        <authorList>
            <person name="Lanie J.A."/>
            <person name="Ng W.-L."/>
            <person name="Kazmierczak K.M."/>
            <person name="Andrzejewski T.M."/>
            <person name="Davidsen T.M."/>
            <person name="Wayne K.J."/>
            <person name="Tettelin H."/>
            <person name="Glass J.I."/>
            <person name="Rusch D."/>
            <person name="Podicherti R."/>
            <person name="Tsui H.-C.T."/>
            <person name="Winkler M.E."/>
        </authorList>
    </citation>
    <scope>NUCLEOTIDE SEQUENCE</scope>
</reference>
<comment type="subcellular location">
    <subcellularLocation>
        <location evidence="1">Membrane</location>
        <topology evidence="1">Multi-pass membrane protein</topology>
    </subcellularLocation>
</comment>
<organism evidence="6">
    <name type="scientific">marine metagenome</name>
    <dbReference type="NCBI Taxonomy" id="408172"/>
    <lineage>
        <taxon>unclassified sequences</taxon>
        <taxon>metagenomes</taxon>
        <taxon>ecological metagenomes</taxon>
    </lineage>
</organism>
<evidence type="ECO:0008006" key="7">
    <source>
        <dbReference type="Google" id="ProtNLM"/>
    </source>
</evidence>
<gene>
    <name evidence="6" type="ORF">METZ01_LOCUS51417</name>
</gene>
<proteinExistence type="predicted"/>
<evidence type="ECO:0000256" key="2">
    <source>
        <dbReference type="ARBA" id="ARBA00022692"/>
    </source>
</evidence>
<feature type="transmembrane region" description="Helical" evidence="5">
    <location>
        <begin position="20"/>
        <end position="48"/>
    </location>
</feature>
<accession>A0A381SBP0</accession>
<keyword evidence="4 5" id="KW-0472">Membrane</keyword>
<name>A0A381SBP0_9ZZZZ</name>
<protein>
    <recommendedName>
        <fullName evidence="7">Orotate phosphoribosyltransferase</fullName>
    </recommendedName>
</protein>
<sequence>MSEESIPPMEITPSKDERTWAMLSHFSALCMFIFPFGNILAPLIIWLIKKEEMSFVEDQAKEVLNFQISMTIYLIGSIILIIVLIGIPILIGLGIFNVIITIIAGIKANDGKSYRYPINLRLIK</sequence>
<evidence type="ECO:0000256" key="4">
    <source>
        <dbReference type="ARBA" id="ARBA00023136"/>
    </source>
</evidence>
<feature type="transmembrane region" description="Helical" evidence="5">
    <location>
        <begin position="72"/>
        <end position="105"/>
    </location>
</feature>
<evidence type="ECO:0000256" key="1">
    <source>
        <dbReference type="ARBA" id="ARBA00004141"/>
    </source>
</evidence>